<dbReference type="EMBL" id="CP102294">
    <property type="protein sequence ID" value="UWN58122.1"/>
    <property type="molecule type" value="Genomic_DNA"/>
</dbReference>
<dbReference type="RefSeq" id="WP_019246488.1">
    <property type="nucleotide sequence ID" value="NZ_CAPH01000017.1"/>
</dbReference>
<dbReference type="Proteomes" id="UP001059295">
    <property type="component" value="Chromosome"/>
</dbReference>
<evidence type="ECO:0000313" key="1">
    <source>
        <dbReference type="EMBL" id="UWN58122.1"/>
    </source>
</evidence>
<dbReference type="GeneID" id="82891057"/>
<accession>A0ABY5V1N2</accession>
<keyword evidence="2" id="KW-1185">Reference proteome</keyword>
<protein>
    <submittedName>
        <fullName evidence="1">WbqC family protein</fullName>
    </submittedName>
</protein>
<sequence length="216" mass="24771">MILSTAYLGNVQYYTKLLSGRAQIDLHEHYQKQSCRNRCDILSAGGPTTLVVPVCRPSGERVPVRDIRIDRTKKWRHQHFQALVSAYRRSPYFGYYEERFAVVYRKRHDFLVDLNEELQSLVLELLRADPPVGHTERYAEHVPEGEDFRRCISRKPRLSRPDPDFAPQPYYQVFSERMPFVPNLSIVDLLFCEGPSAAGVLAASVPSAGVHPSLAR</sequence>
<reference evidence="1" key="1">
    <citation type="journal article" date="2022" name="Cell">
        <title>Design, construction, and in vivo augmentation of a complex gut microbiome.</title>
        <authorList>
            <person name="Cheng A.G."/>
            <person name="Ho P.Y."/>
            <person name="Aranda-Diaz A."/>
            <person name="Jain S."/>
            <person name="Yu F.B."/>
            <person name="Meng X."/>
            <person name="Wang M."/>
            <person name="Iakiviak M."/>
            <person name="Nagashima K."/>
            <person name="Zhao A."/>
            <person name="Murugkar P."/>
            <person name="Patil A."/>
            <person name="Atabakhsh K."/>
            <person name="Weakley A."/>
            <person name="Yan J."/>
            <person name="Brumbaugh A.R."/>
            <person name="Higginbottom S."/>
            <person name="Dimas A."/>
            <person name="Shiver A.L."/>
            <person name="Deutschbauer A."/>
            <person name="Neff N."/>
            <person name="Sonnenburg J.L."/>
            <person name="Huang K.C."/>
            <person name="Fischbach M.A."/>
        </authorList>
    </citation>
    <scope>NUCLEOTIDE SEQUENCE</scope>
    <source>
        <strain evidence="1">AP11</strain>
    </source>
</reference>
<evidence type="ECO:0000313" key="2">
    <source>
        <dbReference type="Proteomes" id="UP001059295"/>
    </source>
</evidence>
<gene>
    <name evidence="1" type="ORF">NQ491_04945</name>
</gene>
<dbReference type="InterPro" id="IPR014985">
    <property type="entry name" value="WbqC"/>
</dbReference>
<proteinExistence type="predicted"/>
<dbReference type="Pfam" id="PF08889">
    <property type="entry name" value="WbqC"/>
    <property type="match status" value="1"/>
</dbReference>
<organism evidence="1 2">
    <name type="scientific">Alistipes ihumii AP11</name>
    <dbReference type="NCBI Taxonomy" id="1211813"/>
    <lineage>
        <taxon>Bacteria</taxon>
        <taxon>Pseudomonadati</taxon>
        <taxon>Bacteroidota</taxon>
        <taxon>Bacteroidia</taxon>
        <taxon>Bacteroidales</taxon>
        <taxon>Rikenellaceae</taxon>
        <taxon>Alistipes</taxon>
    </lineage>
</organism>
<name>A0ABY5V1N2_9BACT</name>